<accession>A0A9D1GYJ5</accession>
<organism evidence="6 7">
    <name type="scientific">Candidatus Avipropionibacterium avicola</name>
    <dbReference type="NCBI Taxonomy" id="2840701"/>
    <lineage>
        <taxon>Bacteria</taxon>
        <taxon>Bacillati</taxon>
        <taxon>Actinomycetota</taxon>
        <taxon>Actinomycetes</taxon>
        <taxon>Propionibacteriales</taxon>
        <taxon>Propionibacteriaceae</taxon>
        <taxon>Propionibacteriaceae incertae sedis</taxon>
        <taxon>Candidatus Avipropionibacterium</taxon>
    </lineage>
</organism>
<dbReference type="InterPro" id="IPR001533">
    <property type="entry name" value="Pterin_deHydtase"/>
</dbReference>
<dbReference type="Proteomes" id="UP000886842">
    <property type="component" value="Unassembled WGS sequence"/>
</dbReference>
<evidence type="ECO:0000313" key="7">
    <source>
        <dbReference type="Proteomes" id="UP000886842"/>
    </source>
</evidence>
<dbReference type="InterPro" id="IPR036428">
    <property type="entry name" value="PCD_sf"/>
</dbReference>
<dbReference type="SUPFAM" id="SSF55248">
    <property type="entry name" value="PCD-like"/>
    <property type="match status" value="1"/>
</dbReference>
<reference evidence="6" key="2">
    <citation type="journal article" date="2021" name="PeerJ">
        <title>Extensive microbial diversity within the chicken gut microbiome revealed by metagenomics and culture.</title>
        <authorList>
            <person name="Gilroy R."/>
            <person name="Ravi A."/>
            <person name="Getino M."/>
            <person name="Pursley I."/>
            <person name="Horton D.L."/>
            <person name="Alikhan N.F."/>
            <person name="Baker D."/>
            <person name="Gharbi K."/>
            <person name="Hall N."/>
            <person name="Watson M."/>
            <person name="Adriaenssens E.M."/>
            <person name="Foster-Nyarko E."/>
            <person name="Jarju S."/>
            <person name="Secka A."/>
            <person name="Antonio M."/>
            <person name="Oren A."/>
            <person name="Chaudhuri R.R."/>
            <person name="La Ragione R."/>
            <person name="Hildebrand F."/>
            <person name="Pallen M.J."/>
        </authorList>
    </citation>
    <scope>NUCLEOTIDE SEQUENCE</scope>
    <source>
        <strain evidence="6">ChiGjej1B1-24693</strain>
    </source>
</reference>
<comment type="caution">
    <text evidence="6">The sequence shown here is derived from an EMBL/GenBank/DDBJ whole genome shotgun (WGS) entry which is preliminary data.</text>
</comment>
<name>A0A9D1GYJ5_9ACTN</name>
<evidence type="ECO:0000256" key="3">
    <source>
        <dbReference type="ARBA" id="ARBA00013252"/>
    </source>
</evidence>
<evidence type="ECO:0000256" key="1">
    <source>
        <dbReference type="ARBA" id="ARBA00001554"/>
    </source>
</evidence>
<dbReference type="GO" id="GO:0006729">
    <property type="term" value="P:tetrahydrobiopterin biosynthetic process"/>
    <property type="evidence" value="ECO:0007669"/>
    <property type="project" value="InterPro"/>
</dbReference>
<reference evidence="6" key="1">
    <citation type="submission" date="2020-10" db="EMBL/GenBank/DDBJ databases">
        <authorList>
            <person name="Gilroy R."/>
        </authorList>
    </citation>
    <scope>NUCLEOTIDE SEQUENCE</scope>
    <source>
        <strain evidence="6">ChiGjej1B1-24693</strain>
    </source>
</reference>
<evidence type="ECO:0000256" key="2">
    <source>
        <dbReference type="ARBA" id="ARBA00006472"/>
    </source>
</evidence>
<dbReference type="PANTHER" id="PTHR12599:SF0">
    <property type="entry name" value="PTERIN-4-ALPHA-CARBINOLAMINE DEHYDRATASE"/>
    <property type="match status" value="1"/>
</dbReference>
<gene>
    <name evidence="6" type="ORF">IAA98_07075</name>
</gene>
<dbReference type="NCBIfam" id="NF002017">
    <property type="entry name" value="PRK00823.1-2"/>
    <property type="match status" value="1"/>
</dbReference>
<dbReference type="Pfam" id="PF01329">
    <property type="entry name" value="Pterin_4a"/>
    <property type="match status" value="1"/>
</dbReference>
<sequence length="103" mass="11551">MPRPLDHDEIAHQIAEHQRWSVEDTLVGRFECDGFATAIQLVNAVAAEAEEMNHHPDIDIRFDTVVLNLLTHSEDGITQLDIELAMRADQAYERLMAGKGNGD</sequence>
<evidence type="ECO:0000256" key="5">
    <source>
        <dbReference type="ARBA" id="ARBA00023239"/>
    </source>
</evidence>
<proteinExistence type="inferred from homology"/>
<keyword evidence="5 6" id="KW-0456">Lyase</keyword>
<comment type="catalytic activity">
    <reaction evidence="1">
        <text>(4aS,6R)-4a-hydroxy-L-erythro-5,6,7,8-tetrahydrobiopterin = (6R)-L-erythro-6,7-dihydrobiopterin + H2O</text>
        <dbReference type="Rhea" id="RHEA:11920"/>
        <dbReference type="ChEBI" id="CHEBI:15377"/>
        <dbReference type="ChEBI" id="CHEBI:15642"/>
        <dbReference type="ChEBI" id="CHEBI:43120"/>
        <dbReference type="EC" id="4.2.1.96"/>
    </reaction>
</comment>
<comment type="similarity">
    <text evidence="2">Belongs to the pterin-4-alpha-carbinolamine dehydratase family.</text>
</comment>
<dbReference type="CDD" id="cd00488">
    <property type="entry name" value="PCD_DCoH"/>
    <property type="match status" value="1"/>
</dbReference>
<dbReference type="Gene3D" id="3.30.1360.20">
    <property type="entry name" value="Transcriptional coactivator/pterin dehydratase"/>
    <property type="match status" value="1"/>
</dbReference>
<protein>
    <recommendedName>
        <fullName evidence="4">Putative pterin-4-alpha-carbinolamine dehydratase</fullName>
        <ecNumber evidence="3">4.2.1.96</ecNumber>
    </recommendedName>
</protein>
<dbReference type="AlphaFoldDB" id="A0A9D1GYJ5"/>
<evidence type="ECO:0000313" key="6">
    <source>
        <dbReference type="EMBL" id="HIT75328.1"/>
    </source>
</evidence>
<evidence type="ECO:0000256" key="4">
    <source>
        <dbReference type="ARBA" id="ARBA00021735"/>
    </source>
</evidence>
<dbReference type="EC" id="4.2.1.96" evidence="3"/>
<dbReference type="GO" id="GO:0008124">
    <property type="term" value="F:4-alpha-hydroxytetrahydrobiopterin dehydratase activity"/>
    <property type="evidence" value="ECO:0007669"/>
    <property type="project" value="UniProtKB-EC"/>
</dbReference>
<dbReference type="PANTHER" id="PTHR12599">
    <property type="entry name" value="PTERIN-4-ALPHA-CARBINOLAMINE DEHYDRATASE"/>
    <property type="match status" value="1"/>
</dbReference>
<dbReference type="EMBL" id="DVLP01000215">
    <property type="protein sequence ID" value="HIT75328.1"/>
    <property type="molecule type" value="Genomic_DNA"/>
</dbReference>